<dbReference type="Gene3D" id="2.60.40.1080">
    <property type="match status" value="2"/>
</dbReference>
<dbReference type="RefSeq" id="WP_140230687.1">
    <property type="nucleotide sequence ID" value="NZ_CAJPTF010000005.1"/>
</dbReference>
<proteinExistence type="predicted"/>
<name>A0A2A6E9N5_TANFO</name>
<feature type="chain" id="PRO_5013128550" description="Bacterial group 2 Ig-like protein" evidence="1">
    <location>
        <begin position="17"/>
        <end position="370"/>
    </location>
</feature>
<evidence type="ECO:0000313" key="2">
    <source>
        <dbReference type="EMBL" id="PDP44491.1"/>
    </source>
</evidence>
<dbReference type="Proteomes" id="UP000219259">
    <property type="component" value="Unassembled WGS sequence"/>
</dbReference>
<dbReference type="EMBL" id="NSLJ01000006">
    <property type="protein sequence ID" value="PDP44491.1"/>
    <property type="molecule type" value="Genomic_DNA"/>
</dbReference>
<organism evidence="2 3">
    <name type="scientific">Tannerella forsythia</name>
    <name type="common">Bacteroides forsythus</name>
    <dbReference type="NCBI Taxonomy" id="28112"/>
    <lineage>
        <taxon>Bacteria</taxon>
        <taxon>Pseudomonadati</taxon>
        <taxon>Bacteroidota</taxon>
        <taxon>Bacteroidia</taxon>
        <taxon>Bacteroidales</taxon>
        <taxon>Tannerellaceae</taxon>
        <taxon>Tannerella</taxon>
    </lineage>
</organism>
<comment type="caution">
    <text evidence="2">The sequence shown here is derived from an EMBL/GenBank/DDBJ whole genome shotgun (WGS) entry which is preliminary data.</text>
</comment>
<evidence type="ECO:0008006" key="4">
    <source>
        <dbReference type="Google" id="ProtNLM"/>
    </source>
</evidence>
<keyword evidence="1" id="KW-0732">Signal</keyword>
<protein>
    <recommendedName>
        <fullName evidence="4">Bacterial group 2 Ig-like protein</fullName>
    </recommendedName>
</protein>
<dbReference type="AlphaFoldDB" id="A0A2A6E9N5"/>
<dbReference type="OrthoDB" id="9792152at2"/>
<accession>A0A2A6E9N5</accession>
<reference evidence="2 3" key="1">
    <citation type="submission" date="2017-09" db="EMBL/GenBank/DDBJ databases">
        <title>Phase variable restriction modification systems are present in the genome sequences of periodontal pathogens Prevotella intermedia, Tannerella forsythia and Porphyromonas gingivalis.</title>
        <authorList>
            <person name="Haigh R.D."/>
            <person name="Crawford L."/>
            <person name="Ralph J."/>
            <person name="Wanford J."/>
            <person name="Vartoukian S.R."/>
            <person name="Hijazib K."/>
            <person name="Wade W."/>
            <person name="Oggioni M.R."/>
        </authorList>
    </citation>
    <scope>NUCLEOTIDE SEQUENCE [LARGE SCALE GENOMIC DNA]</scope>
    <source>
        <strain evidence="2 3">WW11663</strain>
    </source>
</reference>
<feature type="signal peptide" evidence="1">
    <location>
        <begin position="1"/>
        <end position="16"/>
    </location>
</feature>
<evidence type="ECO:0000313" key="3">
    <source>
        <dbReference type="Proteomes" id="UP000219259"/>
    </source>
</evidence>
<gene>
    <name evidence="2" type="ORF">CLI86_03370</name>
</gene>
<evidence type="ECO:0000256" key="1">
    <source>
        <dbReference type="SAM" id="SignalP"/>
    </source>
</evidence>
<sequence>MKRMILYFLAAVFADAGLSFEAAGQAKPVQQTVYFHQDTLRLVVGQEDSLRATAVPDAPILWEAPAAIPVIASIAPPANSGRYGKVYLVKGRKVGKTKVIVQVGAAKDTCWVYVSPRILVKEVRLNKDTVRLKAGRTQMLQAGITPQNATDPTLNWMNMGKATVTPSATNRTEALVTAAVVTDTTLIIAEAKDGSKCRDTCVVITHVPLDSIRLNKDTLRVDIGSKDTLRAMVYPSQATNRSLNWTVKGKAELTASSETDTVALIAAALTPDTAYVIVEAKDSSDCRDTCVVITRKPGDDATVEVNDQSIYASEGYVHIRSGKPVSLRIYTILGALYRHEERLVGDHVIALPRGLYIVVLNHTAKKIMVR</sequence>